<reference evidence="1 2" key="1">
    <citation type="journal article" date="2020" name="Biotechnol. Biofuels">
        <title>New insights from the biogas microbiome by comprehensive genome-resolved metagenomics of nearly 1600 species originating from multiple anaerobic digesters.</title>
        <authorList>
            <person name="Campanaro S."/>
            <person name="Treu L."/>
            <person name="Rodriguez-R L.M."/>
            <person name="Kovalovszki A."/>
            <person name="Ziels R.M."/>
            <person name="Maus I."/>
            <person name="Zhu X."/>
            <person name="Kougias P.G."/>
            <person name="Basile A."/>
            <person name="Luo G."/>
            <person name="Schluter A."/>
            <person name="Konstantinidis K.T."/>
            <person name="Angelidaki I."/>
        </authorList>
    </citation>
    <scope>NUCLEOTIDE SEQUENCE [LARGE SCALE GENOMIC DNA]</scope>
    <source>
        <strain evidence="1">AS27yjCOA_65</strain>
    </source>
</reference>
<evidence type="ECO:0000313" key="2">
    <source>
        <dbReference type="Proteomes" id="UP000524246"/>
    </source>
</evidence>
<comment type="caution">
    <text evidence="1">The sequence shown here is derived from an EMBL/GenBank/DDBJ whole genome shotgun (WGS) entry which is preliminary data.</text>
</comment>
<protein>
    <submittedName>
        <fullName evidence="1">Uncharacterized protein</fullName>
    </submittedName>
</protein>
<sequence length="290" mass="31733">MQRYKGTILILVLILSSLLGLSATITFRIIQNSLKNTAGELHSFAIRENTIEQAFKSLAAAKHPIERKLSCEETLSNQGFFEIHRSFCAAYFPANFSLLSRDIIDLGKSDISMLAGFDFNKIFSRKSSCPSIPFDWNGQSPSGMTLHKKSLVSSETCLATNLRPSSMIIIHSNLYTAAPLRLLATNEKELHSTLAVTGFIDVNSTLFLTENALIIAGGDLHIKNLASKPGLNIDVTIVSSSGQIHIEGIDPLINLKAIAREGVSLPTIYQSKSGHLLLPPLLEMLPYSLH</sequence>
<dbReference type="Proteomes" id="UP000524246">
    <property type="component" value="Unassembled WGS sequence"/>
</dbReference>
<evidence type="ECO:0000313" key="1">
    <source>
        <dbReference type="EMBL" id="NMC63697.1"/>
    </source>
</evidence>
<name>A0A7X9FT45_9DELT</name>
<organism evidence="1 2">
    <name type="scientific">SAR324 cluster bacterium</name>
    <dbReference type="NCBI Taxonomy" id="2024889"/>
    <lineage>
        <taxon>Bacteria</taxon>
        <taxon>Deltaproteobacteria</taxon>
        <taxon>SAR324 cluster</taxon>
    </lineage>
</organism>
<gene>
    <name evidence="1" type="ORF">GYA55_11095</name>
</gene>
<accession>A0A7X9FT45</accession>
<proteinExistence type="predicted"/>
<dbReference type="AlphaFoldDB" id="A0A7X9FT45"/>
<dbReference type="EMBL" id="JAAZON010000506">
    <property type="protein sequence ID" value="NMC63697.1"/>
    <property type="molecule type" value="Genomic_DNA"/>
</dbReference>